<sequence>MEFVELGAVAAPSGVLVLAMVGHLDHIWPSIGERLSDRAAAVAATGGGHIHEWLFEAIAVPVDADRRLPVLAATQPSPFFGETVITMLEVRLGGESAGRLLGDLPADRCGMVLGDAVALDSWVGLSMEPPTDYDNFRRSAANHPLHVGPVEVAGCPVLGIGWNEGDHSMRHRGERAAGHVYPVTITNGHSSGAVLRWDVDPAKVRPEAARGRRDPLRRPGDALSGQLANEAPAQGAFHVRNPAYRSTCPSPTSSET</sequence>
<protein>
    <submittedName>
        <fullName evidence="2">Uncharacterized protein</fullName>
    </submittedName>
</protein>
<evidence type="ECO:0000313" key="2">
    <source>
        <dbReference type="EMBL" id="MFC5922399.1"/>
    </source>
</evidence>
<keyword evidence="3" id="KW-1185">Reference proteome</keyword>
<proteinExistence type="predicted"/>
<name>A0ABW1GYA0_9ACTN</name>
<accession>A0ABW1GYA0</accession>
<dbReference type="Proteomes" id="UP001596226">
    <property type="component" value="Unassembled WGS sequence"/>
</dbReference>
<organism evidence="2 3">
    <name type="scientific">Micromonospora vulcania</name>
    <dbReference type="NCBI Taxonomy" id="1441873"/>
    <lineage>
        <taxon>Bacteria</taxon>
        <taxon>Bacillati</taxon>
        <taxon>Actinomycetota</taxon>
        <taxon>Actinomycetes</taxon>
        <taxon>Micromonosporales</taxon>
        <taxon>Micromonosporaceae</taxon>
        <taxon>Micromonospora</taxon>
    </lineage>
</organism>
<dbReference type="EMBL" id="JBHSQS010000002">
    <property type="protein sequence ID" value="MFC5922399.1"/>
    <property type="molecule type" value="Genomic_DNA"/>
</dbReference>
<gene>
    <name evidence="2" type="ORF">ACFQGL_03470</name>
</gene>
<comment type="caution">
    <text evidence="2">The sequence shown here is derived from an EMBL/GenBank/DDBJ whole genome shotgun (WGS) entry which is preliminary data.</text>
</comment>
<feature type="compositionally biased region" description="Basic and acidic residues" evidence="1">
    <location>
        <begin position="205"/>
        <end position="220"/>
    </location>
</feature>
<reference evidence="3" key="1">
    <citation type="journal article" date="2019" name="Int. J. Syst. Evol. Microbiol.">
        <title>The Global Catalogue of Microorganisms (GCM) 10K type strain sequencing project: providing services to taxonomists for standard genome sequencing and annotation.</title>
        <authorList>
            <consortium name="The Broad Institute Genomics Platform"/>
            <consortium name="The Broad Institute Genome Sequencing Center for Infectious Disease"/>
            <person name="Wu L."/>
            <person name="Ma J."/>
        </authorList>
    </citation>
    <scope>NUCLEOTIDE SEQUENCE [LARGE SCALE GENOMIC DNA]</scope>
    <source>
        <strain evidence="3">CGMCC 4.7144</strain>
    </source>
</reference>
<evidence type="ECO:0000313" key="3">
    <source>
        <dbReference type="Proteomes" id="UP001596226"/>
    </source>
</evidence>
<evidence type="ECO:0000256" key="1">
    <source>
        <dbReference type="SAM" id="MobiDB-lite"/>
    </source>
</evidence>
<dbReference type="RefSeq" id="WP_377505159.1">
    <property type="nucleotide sequence ID" value="NZ_JBHSQS010000002.1"/>
</dbReference>
<feature type="region of interest" description="Disordered" evidence="1">
    <location>
        <begin position="205"/>
        <end position="256"/>
    </location>
</feature>
<feature type="compositionally biased region" description="Polar residues" evidence="1">
    <location>
        <begin position="247"/>
        <end position="256"/>
    </location>
</feature>